<evidence type="ECO:0000259" key="7">
    <source>
        <dbReference type="PROSITE" id="PS50059"/>
    </source>
</evidence>
<dbReference type="PANTHER" id="PTHR10516">
    <property type="entry name" value="PEPTIDYL-PROLYL CIS-TRANS ISOMERASE"/>
    <property type="match status" value="1"/>
</dbReference>
<dbReference type="EC" id="5.2.1.8" evidence="2 5"/>
<keyword evidence="9" id="KW-1185">Reference proteome</keyword>
<proteinExistence type="predicted"/>
<feature type="compositionally biased region" description="Polar residues" evidence="6">
    <location>
        <begin position="351"/>
        <end position="381"/>
    </location>
</feature>
<dbReference type="GO" id="GO:0005737">
    <property type="term" value="C:cytoplasm"/>
    <property type="evidence" value="ECO:0007669"/>
    <property type="project" value="TreeGrafter"/>
</dbReference>
<comment type="catalytic activity">
    <reaction evidence="1 5">
        <text>[protein]-peptidylproline (omega=180) = [protein]-peptidylproline (omega=0)</text>
        <dbReference type="Rhea" id="RHEA:16237"/>
        <dbReference type="Rhea" id="RHEA-COMP:10747"/>
        <dbReference type="Rhea" id="RHEA-COMP:10748"/>
        <dbReference type="ChEBI" id="CHEBI:83833"/>
        <dbReference type="ChEBI" id="CHEBI:83834"/>
        <dbReference type="EC" id="5.2.1.8"/>
    </reaction>
</comment>
<sequence length="408" mass="44812">MALSELGEPDKYLDDLRHPGFAKWTVQGAAIPTRRRRKQLGFLYCKEAQGEKAVFVIPPELADTESRCPASIPGNIPPNQALRFDIELISLVTIIDIFDDEGILKKIIKDGTGSGSPRAFDQVLVSYNACMQDGVSVSKSEGVEFNLAKDGFGEQGRPSIENEAAVPPDATLYVYLQLMSYKRAIHIGEGHTIFKKTLRQGKWTKMYPNQAMVRVRLIGKLQDGAVFDRRGHEGEEPFEFMVDEEQVSDSLEKAVLTMWEGEIALFTIPTQTSRGTLGQMAESIGSTQPAPGPEPPLQLWADSYEPADLRGRRIPLSMSVMKPKQGRHKPGGKIFVPPIKRPDANVPTGHSPATQATSDVNRSRVTTNNENQNSGTITSPRRATVLASDGVLDHGLNLTEFGSEQGTK</sequence>
<dbReference type="AlphaFoldDB" id="A0A6G1E8V6"/>
<feature type="region of interest" description="Disordered" evidence="6">
    <location>
        <begin position="346"/>
        <end position="382"/>
    </location>
</feature>
<dbReference type="Pfam" id="PF00254">
    <property type="entry name" value="FKBP_C"/>
    <property type="match status" value="1"/>
</dbReference>
<dbReference type="Gene3D" id="3.10.50.40">
    <property type="match status" value="3"/>
</dbReference>
<evidence type="ECO:0000256" key="3">
    <source>
        <dbReference type="ARBA" id="ARBA00023110"/>
    </source>
</evidence>
<evidence type="ECO:0000256" key="6">
    <source>
        <dbReference type="SAM" id="MobiDB-lite"/>
    </source>
</evidence>
<dbReference type="EMBL" id="SPHZ02000005">
    <property type="protein sequence ID" value="KAF0920874.1"/>
    <property type="molecule type" value="Genomic_DNA"/>
</dbReference>
<dbReference type="GO" id="GO:0003755">
    <property type="term" value="F:peptidyl-prolyl cis-trans isomerase activity"/>
    <property type="evidence" value="ECO:0007669"/>
    <property type="project" value="UniProtKB-KW"/>
</dbReference>
<keyword evidence="3 5" id="KW-0697">Rotamase</keyword>
<reference evidence="8 9" key="1">
    <citation type="submission" date="2019-11" db="EMBL/GenBank/DDBJ databases">
        <title>Whole genome sequence of Oryza granulata.</title>
        <authorList>
            <person name="Li W."/>
        </authorList>
    </citation>
    <scope>NUCLEOTIDE SEQUENCE [LARGE SCALE GENOMIC DNA]</scope>
    <source>
        <strain evidence="9">cv. Menghai</strain>
        <tissue evidence="8">Leaf</tissue>
    </source>
</reference>
<name>A0A6G1E8V6_9ORYZ</name>
<evidence type="ECO:0000256" key="5">
    <source>
        <dbReference type="PROSITE-ProRule" id="PRU00277"/>
    </source>
</evidence>
<dbReference type="InterPro" id="IPR046357">
    <property type="entry name" value="PPIase_dom_sf"/>
</dbReference>
<protein>
    <recommendedName>
        <fullName evidence="2 5">peptidylprolyl isomerase</fullName>
        <ecNumber evidence="2 5">5.2.1.8</ecNumber>
    </recommendedName>
</protein>
<accession>A0A6G1E8V6</accession>
<feature type="domain" description="PPIase FKBP-type" evidence="7">
    <location>
        <begin position="50"/>
        <end position="92"/>
    </location>
</feature>
<gene>
    <name evidence="8" type="ORF">E2562_037534</name>
</gene>
<evidence type="ECO:0000313" key="9">
    <source>
        <dbReference type="Proteomes" id="UP000479710"/>
    </source>
</evidence>
<evidence type="ECO:0000256" key="1">
    <source>
        <dbReference type="ARBA" id="ARBA00000971"/>
    </source>
</evidence>
<dbReference type="PROSITE" id="PS50059">
    <property type="entry name" value="FKBP_PPIASE"/>
    <property type="match status" value="2"/>
</dbReference>
<evidence type="ECO:0000313" key="8">
    <source>
        <dbReference type="EMBL" id="KAF0920874.1"/>
    </source>
</evidence>
<evidence type="ECO:0000256" key="4">
    <source>
        <dbReference type="ARBA" id="ARBA00023235"/>
    </source>
</evidence>
<organism evidence="8 9">
    <name type="scientific">Oryza meyeriana var. granulata</name>
    <dbReference type="NCBI Taxonomy" id="110450"/>
    <lineage>
        <taxon>Eukaryota</taxon>
        <taxon>Viridiplantae</taxon>
        <taxon>Streptophyta</taxon>
        <taxon>Embryophyta</taxon>
        <taxon>Tracheophyta</taxon>
        <taxon>Spermatophyta</taxon>
        <taxon>Magnoliopsida</taxon>
        <taxon>Liliopsida</taxon>
        <taxon>Poales</taxon>
        <taxon>Poaceae</taxon>
        <taxon>BOP clade</taxon>
        <taxon>Oryzoideae</taxon>
        <taxon>Oryzeae</taxon>
        <taxon>Oryzinae</taxon>
        <taxon>Oryza</taxon>
        <taxon>Oryza meyeriana</taxon>
    </lineage>
</organism>
<feature type="domain" description="PPIase FKBP-type" evidence="7">
    <location>
        <begin position="210"/>
        <end position="296"/>
    </location>
</feature>
<dbReference type="PANTHER" id="PTHR10516:SF458">
    <property type="entry name" value="PEPTIDYLPROLYL ISOMERASE"/>
    <property type="match status" value="1"/>
</dbReference>
<dbReference type="InterPro" id="IPR050689">
    <property type="entry name" value="FKBP-type_PPIase"/>
</dbReference>
<dbReference type="InterPro" id="IPR001179">
    <property type="entry name" value="PPIase_FKBP_dom"/>
</dbReference>
<dbReference type="OrthoDB" id="1902587at2759"/>
<dbReference type="SUPFAM" id="SSF54534">
    <property type="entry name" value="FKBP-like"/>
    <property type="match status" value="3"/>
</dbReference>
<dbReference type="Proteomes" id="UP000479710">
    <property type="component" value="Unassembled WGS sequence"/>
</dbReference>
<keyword evidence="4 5" id="KW-0413">Isomerase</keyword>
<evidence type="ECO:0000256" key="2">
    <source>
        <dbReference type="ARBA" id="ARBA00013194"/>
    </source>
</evidence>
<comment type="caution">
    <text evidence="8">The sequence shown here is derived from an EMBL/GenBank/DDBJ whole genome shotgun (WGS) entry which is preliminary data.</text>
</comment>